<reference evidence="2 3" key="1">
    <citation type="journal article" date="2016" name="Sci. Rep.">
        <title>Metabolic traits of an uncultured archaeal lineage -MSBL1- from brine pools of the Red Sea.</title>
        <authorList>
            <person name="Mwirichia R."/>
            <person name="Alam I."/>
            <person name="Rashid M."/>
            <person name="Vinu M."/>
            <person name="Ba-Alawi W."/>
            <person name="Anthony Kamau A."/>
            <person name="Kamanda Ngugi D."/>
            <person name="Goker M."/>
            <person name="Klenk H.P."/>
            <person name="Bajic V."/>
            <person name="Stingl U."/>
        </authorList>
    </citation>
    <scope>NUCLEOTIDE SEQUENCE [LARGE SCALE GENOMIC DNA]</scope>
    <source>
        <strain evidence="2">SCGC-AAA259A05</strain>
    </source>
</reference>
<dbReference type="AlphaFoldDB" id="A0A133U492"/>
<dbReference type="InterPro" id="IPR005149">
    <property type="entry name" value="Tscrpt_reg_PadR_N"/>
</dbReference>
<dbReference type="InterPro" id="IPR036390">
    <property type="entry name" value="WH_DNA-bd_sf"/>
</dbReference>
<name>A0A133U492_9EURY</name>
<evidence type="ECO:0000259" key="1">
    <source>
        <dbReference type="Pfam" id="PF03551"/>
    </source>
</evidence>
<accession>A0A133U492</accession>
<dbReference type="PANTHER" id="PTHR33169">
    <property type="entry name" value="PADR-FAMILY TRANSCRIPTIONAL REGULATOR"/>
    <property type="match status" value="1"/>
</dbReference>
<evidence type="ECO:0000313" key="2">
    <source>
        <dbReference type="EMBL" id="KXA89009.1"/>
    </source>
</evidence>
<dbReference type="Pfam" id="PF03551">
    <property type="entry name" value="PadR"/>
    <property type="match status" value="1"/>
</dbReference>
<keyword evidence="3" id="KW-1185">Reference proteome</keyword>
<dbReference type="Proteomes" id="UP000070163">
    <property type="component" value="Unassembled WGS sequence"/>
</dbReference>
<dbReference type="Gene3D" id="1.10.10.10">
    <property type="entry name" value="Winged helix-like DNA-binding domain superfamily/Winged helix DNA-binding domain"/>
    <property type="match status" value="1"/>
</dbReference>
<dbReference type="InterPro" id="IPR036388">
    <property type="entry name" value="WH-like_DNA-bd_sf"/>
</dbReference>
<dbReference type="InterPro" id="IPR052509">
    <property type="entry name" value="Metal_resp_DNA-bind_regulator"/>
</dbReference>
<protein>
    <submittedName>
        <fullName evidence="2">PadR family transcriptional regulator</fullName>
    </submittedName>
</protein>
<sequence length="110" mass="13479">MPIERLKKKTREELLWPYLLKLLLIEPAYAYELRKKVNENFGWKPPLTTSYTVLYRLERKEYITGTWEKEKGRPRKYYQITDKGEDLLKEGRSYFKDLQEKLFEDLDQLI</sequence>
<gene>
    <name evidence="2" type="ORF">AKJ57_05980</name>
</gene>
<evidence type="ECO:0000313" key="3">
    <source>
        <dbReference type="Proteomes" id="UP000070163"/>
    </source>
</evidence>
<comment type="caution">
    <text evidence="2">The sequence shown here is derived from an EMBL/GenBank/DDBJ whole genome shotgun (WGS) entry which is preliminary data.</text>
</comment>
<dbReference type="PANTHER" id="PTHR33169:SF14">
    <property type="entry name" value="TRANSCRIPTIONAL REGULATOR RV3488"/>
    <property type="match status" value="1"/>
</dbReference>
<feature type="domain" description="Transcription regulator PadR N-terminal" evidence="1">
    <location>
        <begin position="19"/>
        <end position="90"/>
    </location>
</feature>
<proteinExistence type="predicted"/>
<organism evidence="2 3">
    <name type="scientific">candidate division MSBL1 archaeon SCGC-AAA259A05</name>
    <dbReference type="NCBI Taxonomy" id="1698259"/>
    <lineage>
        <taxon>Archaea</taxon>
        <taxon>Methanobacteriati</taxon>
        <taxon>Methanobacteriota</taxon>
        <taxon>candidate division MSBL1</taxon>
    </lineage>
</organism>
<dbReference type="EMBL" id="LHXJ01000105">
    <property type="protein sequence ID" value="KXA89009.1"/>
    <property type="molecule type" value="Genomic_DNA"/>
</dbReference>
<dbReference type="SUPFAM" id="SSF46785">
    <property type="entry name" value="Winged helix' DNA-binding domain"/>
    <property type="match status" value="1"/>
</dbReference>